<dbReference type="Gene3D" id="1.10.510.10">
    <property type="entry name" value="Transferase(Phosphotransferase) domain 1"/>
    <property type="match status" value="1"/>
</dbReference>
<dbReference type="InterPro" id="IPR000719">
    <property type="entry name" value="Prot_kinase_dom"/>
</dbReference>
<keyword evidence="4" id="KW-0418">Kinase</keyword>
<name>A0A3F2RFG4_9STRA</name>
<accession>A0A3F2RFG4</accession>
<keyword evidence="1" id="KW-0723">Serine/threonine-protein kinase</keyword>
<keyword evidence="2" id="KW-0808">Transferase</keyword>
<evidence type="ECO:0000256" key="4">
    <source>
        <dbReference type="ARBA" id="ARBA00022777"/>
    </source>
</evidence>
<dbReference type="AlphaFoldDB" id="A0A3F2RFG4"/>
<dbReference type="GO" id="GO:0005634">
    <property type="term" value="C:nucleus"/>
    <property type="evidence" value="ECO:0007669"/>
    <property type="project" value="TreeGrafter"/>
</dbReference>
<evidence type="ECO:0000313" key="10">
    <source>
        <dbReference type="Proteomes" id="UP000277300"/>
    </source>
</evidence>
<feature type="region of interest" description="Disordered" evidence="6">
    <location>
        <begin position="181"/>
        <end position="283"/>
    </location>
</feature>
<protein>
    <recommendedName>
        <fullName evidence="7">Protein kinase domain-containing protein</fullName>
    </recommendedName>
</protein>
<dbReference type="InterPro" id="IPR011009">
    <property type="entry name" value="Kinase-like_dom_sf"/>
</dbReference>
<dbReference type="GO" id="GO:0005524">
    <property type="term" value="F:ATP binding"/>
    <property type="evidence" value="ECO:0007669"/>
    <property type="project" value="UniProtKB-KW"/>
</dbReference>
<evidence type="ECO:0000259" key="7">
    <source>
        <dbReference type="PROSITE" id="PS50011"/>
    </source>
</evidence>
<evidence type="ECO:0000256" key="3">
    <source>
        <dbReference type="ARBA" id="ARBA00022741"/>
    </source>
</evidence>
<sequence length="315" mass="34694">MEFCNGGDLWQRLEQAPRYRLPEVQALPLFIQIVNGVRFLHANGIAHRDLSLENVLLSNGTCKICDFGLSTRADYVCRDRVGKSYYMAPEVVAGNHYDPRAADIWSLGIVLFVMLTGSPLTPIASVEEKAFNVLAQFGLRVIFEEWGIGDLMSLATVDLLTGMLQVDPAVRFTVEDIIAHPIMQSRPPPGDAESTGSDSDGEEGGAVGDFESYALLPSTPCHSDEETHDFNEEEGSTEPPESENKTLDTSKPHEDANKEATMEKDKRRAIMQSMQKVKLQPPPWAQAANLTDDELVAMVQQQLQLGAKPIVGSHK</sequence>
<keyword evidence="5" id="KW-0067">ATP-binding</keyword>
<organism evidence="8 10">
    <name type="scientific">Phytophthora kernoviae</name>
    <dbReference type="NCBI Taxonomy" id="325452"/>
    <lineage>
        <taxon>Eukaryota</taxon>
        <taxon>Sar</taxon>
        <taxon>Stramenopiles</taxon>
        <taxon>Oomycota</taxon>
        <taxon>Peronosporomycetes</taxon>
        <taxon>Peronosporales</taxon>
        <taxon>Peronosporaceae</taxon>
        <taxon>Phytophthora</taxon>
    </lineage>
</organism>
<feature type="compositionally biased region" description="Basic and acidic residues" evidence="6">
    <location>
        <begin position="242"/>
        <end position="268"/>
    </location>
</feature>
<keyword evidence="3" id="KW-0547">Nucleotide-binding</keyword>
<feature type="domain" description="Protein kinase" evidence="7">
    <location>
        <begin position="1"/>
        <end position="183"/>
    </location>
</feature>
<dbReference type="Proteomes" id="UP000284657">
    <property type="component" value="Unassembled WGS sequence"/>
</dbReference>
<evidence type="ECO:0000313" key="9">
    <source>
        <dbReference type="EMBL" id="RLN70526.1"/>
    </source>
</evidence>
<dbReference type="EMBL" id="MBDO02000419">
    <property type="protein sequence ID" value="RLN55657.1"/>
    <property type="molecule type" value="Genomic_DNA"/>
</dbReference>
<dbReference type="OrthoDB" id="193931at2759"/>
<dbReference type="GO" id="GO:0004674">
    <property type="term" value="F:protein serine/threonine kinase activity"/>
    <property type="evidence" value="ECO:0007669"/>
    <property type="project" value="UniProtKB-KW"/>
</dbReference>
<dbReference type="Proteomes" id="UP000277300">
    <property type="component" value="Unassembled WGS sequence"/>
</dbReference>
<evidence type="ECO:0000313" key="11">
    <source>
        <dbReference type="Proteomes" id="UP000284657"/>
    </source>
</evidence>
<evidence type="ECO:0000313" key="8">
    <source>
        <dbReference type="EMBL" id="RLN55657.1"/>
    </source>
</evidence>
<proteinExistence type="predicted"/>
<dbReference type="PROSITE" id="PS50011">
    <property type="entry name" value="PROTEIN_KINASE_DOM"/>
    <property type="match status" value="1"/>
</dbReference>
<evidence type="ECO:0000256" key="2">
    <source>
        <dbReference type="ARBA" id="ARBA00022679"/>
    </source>
</evidence>
<reference evidence="10 11" key="1">
    <citation type="submission" date="2018-07" db="EMBL/GenBank/DDBJ databases">
        <title>Genome sequencing of oomycete isolates from Chile give support for New Zealand origin for Phytophthora kernoviae and make available the first Nothophytophthora sp. genome.</title>
        <authorList>
            <person name="Studholme D.J."/>
            <person name="Sanfuentes E."/>
            <person name="Panda P."/>
            <person name="Hill R."/>
            <person name="Sambles C."/>
            <person name="Grant M."/>
            <person name="Williams N.M."/>
            <person name="Mcdougal R.L."/>
        </authorList>
    </citation>
    <scope>NUCLEOTIDE SEQUENCE [LARGE SCALE GENOMIC DNA]</scope>
    <source>
        <strain evidence="8">Chile6</strain>
        <strain evidence="9">Chile7</strain>
    </source>
</reference>
<evidence type="ECO:0000256" key="6">
    <source>
        <dbReference type="SAM" id="MobiDB-lite"/>
    </source>
</evidence>
<gene>
    <name evidence="9" type="ORF">BBJ29_006757</name>
    <name evidence="8" type="ORF">BBP00_00008403</name>
</gene>
<dbReference type="PANTHER" id="PTHR24345:SF91">
    <property type="entry name" value="SERINE_THREONINE-PROTEIN KINASE PLK4"/>
    <property type="match status" value="1"/>
</dbReference>
<dbReference type="EMBL" id="MBAD02000225">
    <property type="protein sequence ID" value="RLN70526.1"/>
    <property type="molecule type" value="Genomic_DNA"/>
</dbReference>
<dbReference type="PANTHER" id="PTHR24345">
    <property type="entry name" value="SERINE/THREONINE-PROTEIN KINASE PLK"/>
    <property type="match status" value="1"/>
</dbReference>
<evidence type="ECO:0000256" key="5">
    <source>
        <dbReference type="ARBA" id="ARBA00022840"/>
    </source>
</evidence>
<dbReference type="SUPFAM" id="SSF56112">
    <property type="entry name" value="Protein kinase-like (PK-like)"/>
    <property type="match status" value="1"/>
</dbReference>
<comment type="caution">
    <text evidence="8">The sequence shown here is derived from an EMBL/GenBank/DDBJ whole genome shotgun (WGS) entry which is preliminary data.</text>
</comment>
<dbReference type="Pfam" id="PF00069">
    <property type="entry name" value="Pkinase"/>
    <property type="match status" value="1"/>
</dbReference>
<evidence type="ECO:0000256" key="1">
    <source>
        <dbReference type="ARBA" id="ARBA00022527"/>
    </source>
</evidence>